<accession>A0A9N9AV14</accession>
<dbReference type="Proteomes" id="UP000789572">
    <property type="component" value="Unassembled WGS sequence"/>
</dbReference>
<reference evidence="3" key="1">
    <citation type="submission" date="2021-06" db="EMBL/GenBank/DDBJ databases">
        <authorList>
            <person name="Kallberg Y."/>
            <person name="Tangrot J."/>
            <person name="Rosling A."/>
        </authorList>
    </citation>
    <scope>NUCLEOTIDE SEQUENCE</scope>
    <source>
        <strain evidence="3">IA702</strain>
    </source>
</reference>
<dbReference type="OrthoDB" id="2394447at2759"/>
<dbReference type="EMBL" id="CAJVPJ010000629">
    <property type="protein sequence ID" value="CAG8544322.1"/>
    <property type="molecule type" value="Genomic_DNA"/>
</dbReference>
<proteinExistence type="predicted"/>
<evidence type="ECO:0000259" key="2">
    <source>
        <dbReference type="Pfam" id="PF09820"/>
    </source>
</evidence>
<evidence type="ECO:0000313" key="4">
    <source>
        <dbReference type="Proteomes" id="UP000789572"/>
    </source>
</evidence>
<evidence type="ECO:0000256" key="1">
    <source>
        <dbReference type="SAM" id="Phobius"/>
    </source>
</evidence>
<dbReference type="InterPro" id="IPR018631">
    <property type="entry name" value="AAA-ATPase-like_dom"/>
</dbReference>
<keyword evidence="1" id="KW-0812">Transmembrane</keyword>
<dbReference type="PANTHER" id="PTHR34825">
    <property type="entry name" value="CONSERVED PROTEIN, WITH A WEAK D-GALACTARATE DEHYDRATASE/ALTRONATE HYDROLASE DOMAIN"/>
    <property type="match status" value="1"/>
</dbReference>
<keyword evidence="4" id="KW-1185">Reference proteome</keyword>
<dbReference type="Pfam" id="PF09820">
    <property type="entry name" value="AAA-ATPase_like"/>
    <property type="match status" value="1"/>
</dbReference>
<gene>
    <name evidence="3" type="ORF">POCULU_LOCUS4693</name>
</gene>
<keyword evidence="1" id="KW-0472">Membrane</keyword>
<keyword evidence="1" id="KW-1133">Transmembrane helix</keyword>
<organism evidence="3 4">
    <name type="scientific">Paraglomus occultum</name>
    <dbReference type="NCBI Taxonomy" id="144539"/>
    <lineage>
        <taxon>Eukaryota</taxon>
        <taxon>Fungi</taxon>
        <taxon>Fungi incertae sedis</taxon>
        <taxon>Mucoromycota</taxon>
        <taxon>Glomeromycotina</taxon>
        <taxon>Glomeromycetes</taxon>
        <taxon>Paraglomerales</taxon>
        <taxon>Paraglomeraceae</taxon>
        <taxon>Paraglomus</taxon>
    </lineage>
</organism>
<dbReference type="PANTHER" id="PTHR34825:SF1">
    <property type="entry name" value="AAA-ATPASE-LIKE DOMAIN-CONTAINING PROTEIN"/>
    <property type="match status" value="1"/>
</dbReference>
<name>A0A9N9AV14_9GLOM</name>
<comment type="caution">
    <text evidence="3">The sequence shown here is derived from an EMBL/GenBank/DDBJ whole genome shotgun (WGS) entry which is preliminary data.</text>
</comment>
<protein>
    <submittedName>
        <fullName evidence="3">4270_t:CDS:1</fullName>
    </submittedName>
</protein>
<feature type="domain" description="AAA-ATPase-like" evidence="2">
    <location>
        <begin position="50"/>
        <end position="257"/>
    </location>
</feature>
<evidence type="ECO:0000313" key="3">
    <source>
        <dbReference type="EMBL" id="CAG8544322.1"/>
    </source>
</evidence>
<sequence>MQYIEEIISQSHHLTLTAIFLLILIIVAARTLLVRKPKPCRLLETDRPRDFKKLIEGGWSFVDKSLLIDEFCNFNGRLAVTTNLSMIAYFLSVSDSDKEFRTRRSLFKGLSIENRHETFENFFAKFPVIYIDFMNTLVDHDTWDSMYKCLQDLISSVYRRHSYVSSSLNSTRQIVFQQIIECNRNLSRKEWEDALKALSCYLCKFHGKPIIALVDHLDVPVQISIDKGYFIEANRFIKNMFSEFLKENPYLEKAMVAIVDTSNKKIDKILPANAWEYPLPSSDRVFQYGFGFTEADLIQLAKTFNVVDFDGIMKRTFQCKTGVKPKIALYNPQSVWSELYLRFNT</sequence>
<dbReference type="AlphaFoldDB" id="A0A9N9AV14"/>
<feature type="transmembrane region" description="Helical" evidence="1">
    <location>
        <begin position="12"/>
        <end position="33"/>
    </location>
</feature>